<dbReference type="RefSeq" id="WP_318045419.1">
    <property type="nucleotide sequence ID" value="NZ_JAWPFG010000008.1"/>
</dbReference>
<reference evidence="2" key="1">
    <citation type="submission" date="2023-10" db="EMBL/GenBank/DDBJ databases">
        <title>Genome sequences of Mycoplasma ovipneumoniae isolated from goats.</title>
        <authorList>
            <person name="Spergser J."/>
        </authorList>
    </citation>
    <scope>NUCLEOTIDE SEQUENCE</scope>
    <source>
        <strain evidence="2">GL19</strain>
    </source>
</reference>
<gene>
    <name evidence="2" type="ORF">R7U65_02620</name>
</gene>
<proteinExistence type="predicted"/>
<evidence type="ECO:0000313" key="3">
    <source>
        <dbReference type="Proteomes" id="UP001282363"/>
    </source>
</evidence>
<name>A0AAJ2P9X1_9BACT</name>
<sequence length="110" mass="11794">MNLWLTTVLEVEIVGREDIVLVGLWRAGVVRIGIVDSIVWTLLIGLGVTFSGKGSIFSIFGVTICGLTGFSIFSLGVSTFGGTKTVFATGELNAVSFGWFFEIIEGAWVE</sequence>
<evidence type="ECO:0000256" key="1">
    <source>
        <dbReference type="SAM" id="Phobius"/>
    </source>
</evidence>
<evidence type="ECO:0000313" key="2">
    <source>
        <dbReference type="EMBL" id="MDW2906494.1"/>
    </source>
</evidence>
<keyword evidence="1" id="KW-1133">Transmembrane helix</keyword>
<dbReference type="EMBL" id="JAWPFH010000009">
    <property type="protein sequence ID" value="MDW2906494.1"/>
    <property type="molecule type" value="Genomic_DNA"/>
</dbReference>
<dbReference type="AlphaFoldDB" id="A0AAJ2P9X1"/>
<comment type="caution">
    <text evidence="2">The sequence shown here is derived from an EMBL/GenBank/DDBJ whole genome shotgun (WGS) entry which is preliminary data.</text>
</comment>
<protein>
    <recommendedName>
        <fullName evidence="4">Transmembrane protein</fullName>
    </recommendedName>
</protein>
<feature type="transmembrane region" description="Helical" evidence="1">
    <location>
        <begin position="29"/>
        <end position="50"/>
    </location>
</feature>
<accession>A0AAJ2P9X1</accession>
<dbReference type="Proteomes" id="UP001282363">
    <property type="component" value="Unassembled WGS sequence"/>
</dbReference>
<feature type="transmembrane region" description="Helical" evidence="1">
    <location>
        <begin position="56"/>
        <end position="77"/>
    </location>
</feature>
<evidence type="ECO:0008006" key="4">
    <source>
        <dbReference type="Google" id="ProtNLM"/>
    </source>
</evidence>
<keyword evidence="1" id="KW-0812">Transmembrane</keyword>
<organism evidence="2 3">
    <name type="scientific">Mesomycoplasma ovipneumoniae</name>
    <dbReference type="NCBI Taxonomy" id="29562"/>
    <lineage>
        <taxon>Bacteria</taxon>
        <taxon>Bacillati</taxon>
        <taxon>Mycoplasmatota</taxon>
        <taxon>Mycoplasmoidales</taxon>
        <taxon>Metamycoplasmataceae</taxon>
        <taxon>Mesomycoplasma</taxon>
    </lineage>
</organism>
<keyword evidence="1" id="KW-0472">Membrane</keyword>